<sequence length="313" mass="34387">MRNVTPRRVTFFVTSSTGAPVRQLTVSKRTLWIAGVAAFVCLIGAVALLADYSHLRRTALKVRHLSKMVADQDAELSRQEARIQDFVSQVNELKSRLVVLHQFEQKIRVIANMENDAEGGNLFGVGGAIPDEIGPAAALEESRGTMLREMHAQLNVLDTAFSMQKDNFSSLLDYLEDKRKLLASTPAIRPINGGWITSRFEYRKSPFTGRREFHQGLDIAARMGTPVVATADGVVLFSGRKGSLGNAVMIDHGNGVITRYGHLSECFKKRGETVSREDVVGAVGNTGISTGPHLHYEVRINGVAVNPEKYILN</sequence>
<dbReference type="KEGG" id="dol:Dole_2484"/>
<dbReference type="SUPFAM" id="SSF51261">
    <property type="entry name" value="Duplicated hybrid motif"/>
    <property type="match status" value="1"/>
</dbReference>
<dbReference type="FunFam" id="2.70.70.10:FF:000006">
    <property type="entry name" value="M23 family peptidase"/>
    <property type="match status" value="1"/>
</dbReference>
<keyword evidence="4" id="KW-1185">Reference proteome</keyword>
<evidence type="ECO:0000256" key="1">
    <source>
        <dbReference type="SAM" id="Phobius"/>
    </source>
</evidence>
<name>A8ZW54_DESOH</name>
<dbReference type="HOGENOM" id="CLU_029425_2_4_7"/>
<dbReference type="EMBL" id="CP000859">
    <property type="protein sequence ID" value="ABW68288.1"/>
    <property type="molecule type" value="Genomic_DNA"/>
</dbReference>
<dbReference type="InterPro" id="IPR016047">
    <property type="entry name" value="M23ase_b-sheet_dom"/>
</dbReference>
<dbReference type="PANTHER" id="PTHR21666">
    <property type="entry name" value="PEPTIDASE-RELATED"/>
    <property type="match status" value="1"/>
</dbReference>
<dbReference type="Pfam" id="PF01551">
    <property type="entry name" value="Peptidase_M23"/>
    <property type="match status" value="1"/>
</dbReference>
<keyword evidence="1" id="KW-0812">Transmembrane</keyword>
<dbReference type="InterPro" id="IPR011055">
    <property type="entry name" value="Dup_hybrid_motif"/>
</dbReference>
<proteinExistence type="predicted"/>
<accession>A8ZW54</accession>
<dbReference type="InterPro" id="IPR050570">
    <property type="entry name" value="Cell_wall_metabolism_enzyme"/>
</dbReference>
<gene>
    <name evidence="3" type="ordered locus">Dole_2484</name>
</gene>
<feature type="domain" description="M23ase beta-sheet core" evidence="2">
    <location>
        <begin position="213"/>
        <end position="307"/>
    </location>
</feature>
<keyword evidence="1" id="KW-0472">Membrane</keyword>
<feature type="transmembrane region" description="Helical" evidence="1">
    <location>
        <begin position="31"/>
        <end position="50"/>
    </location>
</feature>
<dbReference type="MEROPS" id="M23.009"/>
<dbReference type="Gene3D" id="2.70.70.10">
    <property type="entry name" value="Glucose Permease (Domain IIA)"/>
    <property type="match status" value="1"/>
</dbReference>
<dbReference type="GO" id="GO:0004222">
    <property type="term" value="F:metalloendopeptidase activity"/>
    <property type="evidence" value="ECO:0007669"/>
    <property type="project" value="TreeGrafter"/>
</dbReference>
<evidence type="ECO:0000259" key="2">
    <source>
        <dbReference type="Pfam" id="PF01551"/>
    </source>
</evidence>
<protein>
    <submittedName>
        <fullName evidence="3">Peptidase M23B</fullName>
    </submittedName>
</protein>
<keyword evidence="1" id="KW-1133">Transmembrane helix</keyword>
<dbReference type="RefSeq" id="WP_012175900.1">
    <property type="nucleotide sequence ID" value="NC_009943.1"/>
</dbReference>
<dbReference type="AlphaFoldDB" id="A8ZW54"/>
<organism evidence="3 4">
    <name type="scientific">Desulfosudis oleivorans (strain DSM 6200 / JCM 39069 / Hxd3)</name>
    <name type="common">Desulfococcus oleovorans</name>
    <dbReference type="NCBI Taxonomy" id="96561"/>
    <lineage>
        <taxon>Bacteria</taxon>
        <taxon>Pseudomonadati</taxon>
        <taxon>Thermodesulfobacteriota</taxon>
        <taxon>Desulfobacteria</taxon>
        <taxon>Desulfobacterales</taxon>
        <taxon>Desulfosudaceae</taxon>
        <taxon>Desulfosudis</taxon>
    </lineage>
</organism>
<evidence type="ECO:0000313" key="3">
    <source>
        <dbReference type="EMBL" id="ABW68288.1"/>
    </source>
</evidence>
<dbReference type="PANTHER" id="PTHR21666:SF270">
    <property type="entry name" value="MUREIN HYDROLASE ACTIVATOR ENVC"/>
    <property type="match status" value="1"/>
</dbReference>
<reference evidence="3 4" key="1">
    <citation type="submission" date="2007-10" db="EMBL/GenBank/DDBJ databases">
        <title>Complete sequence of Desulfococcus oleovorans Hxd3.</title>
        <authorList>
            <consortium name="US DOE Joint Genome Institute"/>
            <person name="Copeland A."/>
            <person name="Lucas S."/>
            <person name="Lapidus A."/>
            <person name="Barry K."/>
            <person name="Glavina del Rio T."/>
            <person name="Dalin E."/>
            <person name="Tice H."/>
            <person name="Pitluck S."/>
            <person name="Kiss H."/>
            <person name="Brettin T."/>
            <person name="Bruce D."/>
            <person name="Detter J.C."/>
            <person name="Han C."/>
            <person name="Schmutz J."/>
            <person name="Larimer F."/>
            <person name="Land M."/>
            <person name="Hauser L."/>
            <person name="Kyrpides N."/>
            <person name="Kim E."/>
            <person name="Wawrik B."/>
            <person name="Richardson P."/>
        </authorList>
    </citation>
    <scope>NUCLEOTIDE SEQUENCE [LARGE SCALE GENOMIC DNA]</scope>
    <source>
        <strain evidence="4">DSM 6200 / JCM 39069 / Hxd3</strain>
    </source>
</reference>
<dbReference type="Proteomes" id="UP000008561">
    <property type="component" value="Chromosome"/>
</dbReference>
<dbReference type="CDD" id="cd12797">
    <property type="entry name" value="M23_peptidase"/>
    <property type="match status" value="1"/>
</dbReference>
<dbReference type="STRING" id="96561.Dole_2484"/>
<evidence type="ECO:0000313" key="4">
    <source>
        <dbReference type="Proteomes" id="UP000008561"/>
    </source>
</evidence>
<dbReference type="eggNOG" id="COG0739">
    <property type="taxonomic scope" value="Bacteria"/>
</dbReference>